<accession>A0AA38PUT0</accession>
<proteinExistence type="predicted"/>
<gene>
    <name evidence="1" type="ORF">F5890DRAFT_1476366</name>
</gene>
<protein>
    <submittedName>
        <fullName evidence="1">Uncharacterized protein</fullName>
    </submittedName>
</protein>
<dbReference type="EMBL" id="MU802074">
    <property type="protein sequence ID" value="KAJ3982170.1"/>
    <property type="molecule type" value="Genomic_DNA"/>
</dbReference>
<organism evidence="1 2">
    <name type="scientific">Lentinula detonsa</name>
    <dbReference type="NCBI Taxonomy" id="2804962"/>
    <lineage>
        <taxon>Eukaryota</taxon>
        <taxon>Fungi</taxon>
        <taxon>Dikarya</taxon>
        <taxon>Basidiomycota</taxon>
        <taxon>Agaricomycotina</taxon>
        <taxon>Agaricomycetes</taxon>
        <taxon>Agaricomycetidae</taxon>
        <taxon>Agaricales</taxon>
        <taxon>Marasmiineae</taxon>
        <taxon>Omphalotaceae</taxon>
        <taxon>Lentinula</taxon>
    </lineage>
</organism>
<evidence type="ECO:0000313" key="1">
    <source>
        <dbReference type="EMBL" id="KAJ3982170.1"/>
    </source>
</evidence>
<reference evidence="1" key="1">
    <citation type="submission" date="2022-08" db="EMBL/GenBank/DDBJ databases">
        <authorList>
            <consortium name="DOE Joint Genome Institute"/>
            <person name="Min B."/>
            <person name="Riley R."/>
            <person name="Sierra-Patev S."/>
            <person name="Naranjo-Ortiz M."/>
            <person name="Looney B."/>
            <person name="Konkel Z."/>
            <person name="Slot J.C."/>
            <person name="Sakamoto Y."/>
            <person name="Steenwyk J.L."/>
            <person name="Rokas A."/>
            <person name="Carro J."/>
            <person name="Camarero S."/>
            <person name="Ferreira P."/>
            <person name="Molpeceres G."/>
            <person name="Ruiz-Duenas F.J."/>
            <person name="Serrano A."/>
            <person name="Henrissat B."/>
            <person name="Drula E."/>
            <person name="Hughes K.W."/>
            <person name="Mata J.L."/>
            <person name="Ishikawa N.K."/>
            <person name="Vargas-Isla R."/>
            <person name="Ushijima S."/>
            <person name="Smith C.A."/>
            <person name="Ahrendt S."/>
            <person name="Andreopoulos W."/>
            <person name="He G."/>
            <person name="Labutti K."/>
            <person name="Lipzen A."/>
            <person name="Ng V."/>
            <person name="Sandor L."/>
            <person name="Barry K."/>
            <person name="Martinez A.T."/>
            <person name="Xiao Y."/>
            <person name="Gibbons J.G."/>
            <person name="Terashima K."/>
            <person name="Hibbett D.S."/>
            <person name="Grigoriev I.V."/>
        </authorList>
    </citation>
    <scope>NUCLEOTIDE SEQUENCE</scope>
    <source>
        <strain evidence="1">TFB7829</strain>
    </source>
</reference>
<sequence length="347" mass="37594">MTVSALPFDQPRDAALPSPLYPKFSLADGERGGHFDPRGDPAAPICHILSEDDLKKLPGYEQLVKEAKEEHGSGGYHLKTYDKDLPGKAATICVNGPAQVTYDSGTANKKLYCNEVVADAKGELTGTNGTVALMVLQGVQTTAQLTISSAASIGLSNMYQTQVAFPGVADLFDFFTTSVSITNTQTQSFTTTYTDQTTLSLTMSSVEGKTCHAKEVVEQCTIPGTGRVELIVKGDALFEYESPTGEKDDKKAGKHYKWSVAIDKLPPQARTGYIEFRVGLEVTTRGKFKGVCCLRCTYKLLQHKHIGAEPVLHIGSTYLLDTSIKRKPDDITATAEDTAVHQTSFQL</sequence>
<comment type="caution">
    <text evidence="1">The sequence shown here is derived from an EMBL/GenBank/DDBJ whole genome shotgun (WGS) entry which is preliminary data.</text>
</comment>
<evidence type="ECO:0000313" key="2">
    <source>
        <dbReference type="Proteomes" id="UP001163850"/>
    </source>
</evidence>
<dbReference type="AlphaFoldDB" id="A0AA38PUT0"/>
<name>A0AA38PUT0_9AGAR</name>
<dbReference type="Proteomes" id="UP001163850">
    <property type="component" value="Unassembled WGS sequence"/>
</dbReference>